<evidence type="ECO:0000256" key="3">
    <source>
        <dbReference type="ARBA" id="ARBA00022692"/>
    </source>
</evidence>
<evidence type="ECO:0000259" key="13">
    <source>
        <dbReference type="PROSITE" id="PS50835"/>
    </source>
</evidence>
<evidence type="ECO:0000256" key="4">
    <source>
        <dbReference type="ARBA" id="ARBA00022729"/>
    </source>
</evidence>
<dbReference type="GO" id="GO:0006955">
    <property type="term" value="P:immune response"/>
    <property type="evidence" value="ECO:0007669"/>
    <property type="project" value="TreeGrafter"/>
</dbReference>
<comment type="subcellular location">
    <subcellularLocation>
        <location evidence="1">Cell membrane</location>
        <topology evidence="1">Single-pass type I membrane protein</topology>
    </subcellularLocation>
</comment>
<keyword evidence="3 12" id="KW-0812">Transmembrane</keyword>
<dbReference type="GO" id="GO:0042130">
    <property type="term" value="P:negative regulation of T cell proliferation"/>
    <property type="evidence" value="ECO:0007669"/>
    <property type="project" value="TreeGrafter"/>
</dbReference>
<evidence type="ECO:0000256" key="2">
    <source>
        <dbReference type="ARBA" id="ARBA00022475"/>
    </source>
</evidence>
<dbReference type="InterPro" id="IPR051713">
    <property type="entry name" value="T-cell_Activation_Regulation"/>
</dbReference>
<evidence type="ECO:0000256" key="5">
    <source>
        <dbReference type="ARBA" id="ARBA00022989"/>
    </source>
</evidence>
<evidence type="ECO:0000256" key="8">
    <source>
        <dbReference type="ARBA" id="ARBA00023170"/>
    </source>
</evidence>
<protein>
    <submittedName>
        <fullName evidence="14">Uncharacterized protein LOC109064945 isoform X1</fullName>
    </submittedName>
</protein>
<reference evidence="14" key="1">
    <citation type="submission" date="2025-08" db="UniProtKB">
        <authorList>
            <consortium name="RefSeq"/>
        </authorList>
    </citation>
    <scope>IDENTIFICATION</scope>
    <source>
        <tissue evidence="14">Muscle</tissue>
    </source>
</reference>
<evidence type="ECO:0000256" key="11">
    <source>
        <dbReference type="SAM" id="MobiDB-lite"/>
    </source>
</evidence>
<dbReference type="GO" id="GO:0031295">
    <property type="term" value="P:T cell costimulation"/>
    <property type="evidence" value="ECO:0007669"/>
    <property type="project" value="TreeGrafter"/>
</dbReference>
<evidence type="ECO:0000256" key="1">
    <source>
        <dbReference type="ARBA" id="ARBA00004251"/>
    </source>
</evidence>
<dbReference type="SMART" id="SM00409">
    <property type="entry name" value="IG"/>
    <property type="match status" value="1"/>
</dbReference>
<dbReference type="InterPro" id="IPR003599">
    <property type="entry name" value="Ig_sub"/>
</dbReference>
<feature type="region of interest" description="Disordered" evidence="11">
    <location>
        <begin position="294"/>
        <end position="348"/>
    </location>
</feature>
<keyword evidence="8" id="KW-0675">Receptor</keyword>
<accession>A0A9R0AU56</accession>
<dbReference type="GeneID" id="109064945"/>
<dbReference type="OrthoDB" id="8836910at2759"/>
<feature type="transmembrane region" description="Helical" evidence="12">
    <location>
        <begin position="261"/>
        <end position="286"/>
    </location>
</feature>
<gene>
    <name evidence="14" type="primary">LOC109064945</name>
</gene>
<dbReference type="Proteomes" id="UP001155660">
    <property type="component" value="Unplaced"/>
</dbReference>
<dbReference type="RefSeq" id="XP_042611437.1">
    <property type="nucleotide sequence ID" value="XM_042755503.1"/>
</dbReference>
<proteinExistence type="predicted"/>
<dbReference type="AlphaFoldDB" id="A0A9R0AU56"/>
<keyword evidence="10" id="KW-0393">Immunoglobulin domain</keyword>
<organism evidence="14">
    <name type="scientific">Cyprinus carpio</name>
    <name type="common">Common carp</name>
    <dbReference type="NCBI Taxonomy" id="7962"/>
    <lineage>
        <taxon>Eukaryota</taxon>
        <taxon>Metazoa</taxon>
        <taxon>Chordata</taxon>
        <taxon>Craniata</taxon>
        <taxon>Vertebrata</taxon>
        <taxon>Euteleostomi</taxon>
        <taxon>Actinopterygii</taxon>
        <taxon>Neopterygii</taxon>
        <taxon>Teleostei</taxon>
        <taxon>Ostariophysi</taxon>
        <taxon>Cypriniformes</taxon>
        <taxon>Cyprinidae</taxon>
        <taxon>Cyprininae</taxon>
        <taxon>Cyprinus</taxon>
    </lineage>
</organism>
<sequence length="348" mass="39014">MPIQYNIILLITVLHCNNDTLKYSVTTFPSWIITVSVSSMGFISTAFCKNIPSGFTLINRPYTFPVNASGCHHAEWRKRPPTDATIATYKNHKCMTEKGFEEEFTCIDHHLLLKAAKYTDQGPYEFICKGAQTSIQLDVLYALNVSVEETDNITFSCYSLSPKDVTWLHNDERVLHYKKDGSVNHGKGYEGRLSPEKNCFKTGDFSLTILNVSKADAGIYRCFEDDETAKGNPHAYVLHVNEKRSSPGDQTQPNCNEAALVIYKTCTIVLGLVLGLILVVGAIYWITIKLHNRQPTPAPASQKSEESTPEDDRMLMSDKDTTPPTNERQPVQESHHTENKSSGTQPFV</sequence>
<dbReference type="PANTHER" id="PTHR25466">
    <property type="entry name" value="T-LYMPHOCYTE ACTIVATION ANTIGEN"/>
    <property type="match status" value="1"/>
</dbReference>
<keyword evidence="6 12" id="KW-0472">Membrane</keyword>
<dbReference type="Pfam" id="PF07686">
    <property type="entry name" value="V-set"/>
    <property type="match status" value="1"/>
</dbReference>
<keyword evidence="7" id="KW-1015">Disulfide bond</keyword>
<dbReference type="GO" id="GO:0071222">
    <property type="term" value="P:cellular response to lipopolysaccharide"/>
    <property type="evidence" value="ECO:0007669"/>
    <property type="project" value="TreeGrafter"/>
</dbReference>
<keyword evidence="9" id="KW-0325">Glycoprotein</keyword>
<keyword evidence="5 12" id="KW-1133">Transmembrane helix</keyword>
<evidence type="ECO:0000256" key="6">
    <source>
        <dbReference type="ARBA" id="ARBA00023136"/>
    </source>
</evidence>
<keyword evidence="2" id="KW-1003">Cell membrane</keyword>
<evidence type="ECO:0000313" key="14">
    <source>
        <dbReference type="RefSeq" id="XP_042611437.1"/>
    </source>
</evidence>
<dbReference type="InterPro" id="IPR003598">
    <property type="entry name" value="Ig_sub2"/>
</dbReference>
<feature type="compositionally biased region" description="Basic and acidic residues" evidence="11">
    <location>
        <begin position="303"/>
        <end position="321"/>
    </location>
</feature>
<feature type="compositionally biased region" description="Polar residues" evidence="11">
    <location>
        <begin position="322"/>
        <end position="332"/>
    </location>
</feature>
<dbReference type="GO" id="GO:0009897">
    <property type="term" value="C:external side of plasma membrane"/>
    <property type="evidence" value="ECO:0007669"/>
    <property type="project" value="TreeGrafter"/>
</dbReference>
<dbReference type="KEGG" id="ccar:109064945"/>
<dbReference type="InterPro" id="IPR013106">
    <property type="entry name" value="Ig_V-set"/>
</dbReference>
<feature type="domain" description="Ig-like" evidence="13">
    <location>
        <begin position="123"/>
        <end position="222"/>
    </location>
</feature>
<evidence type="ECO:0000256" key="7">
    <source>
        <dbReference type="ARBA" id="ARBA00023157"/>
    </source>
</evidence>
<dbReference type="PROSITE" id="PS50835">
    <property type="entry name" value="IG_LIKE"/>
    <property type="match status" value="1"/>
</dbReference>
<evidence type="ECO:0000256" key="9">
    <source>
        <dbReference type="ARBA" id="ARBA00023180"/>
    </source>
</evidence>
<dbReference type="InterPro" id="IPR007110">
    <property type="entry name" value="Ig-like_dom"/>
</dbReference>
<evidence type="ECO:0000256" key="10">
    <source>
        <dbReference type="ARBA" id="ARBA00023319"/>
    </source>
</evidence>
<evidence type="ECO:0000256" key="12">
    <source>
        <dbReference type="SAM" id="Phobius"/>
    </source>
</evidence>
<dbReference type="SMART" id="SM00408">
    <property type="entry name" value="IGc2"/>
    <property type="match status" value="1"/>
</dbReference>
<dbReference type="GO" id="GO:0007166">
    <property type="term" value="P:cell surface receptor signaling pathway"/>
    <property type="evidence" value="ECO:0007669"/>
    <property type="project" value="TreeGrafter"/>
</dbReference>
<keyword evidence="4" id="KW-0732">Signal</keyword>
<name>A0A9R0AU56_CYPCA</name>
<dbReference type="GO" id="GO:0042102">
    <property type="term" value="P:positive regulation of T cell proliferation"/>
    <property type="evidence" value="ECO:0007669"/>
    <property type="project" value="TreeGrafter"/>
</dbReference>
<dbReference type="PANTHER" id="PTHR25466:SF11">
    <property type="entry name" value="GALECTIN 17-RELATED"/>
    <property type="match status" value="1"/>
</dbReference>